<protein>
    <recommendedName>
        <fullName evidence="6">Methylamine utilisation protein MauE domain-containing protein</fullName>
    </recommendedName>
</protein>
<dbReference type="RefSeq" id="WP_228453875.1">
    <property type="nucleotide sequence ID" value="NZ_CACVBY010000001.1"/>
</dbReference>
<feature type="transmembrane region" description="Helical" evidence="5">
    <location>
        <begin position="7"/>
        <end position="25"/>
    </location>
</feature>
<feature type="domain" description="Methylamine utilisation protein MauE" evidence="6">
    <location>
        <begin position="6"/>
        <end position="132"/>
    </location>
</feature>
<organism evidence="7 8">
    <name type="scientific">Chryseobacterium fistulae</name>
    <dbReference type="NCBI Taxonomy" id="2675058"/>
    <lineage>
        <taxon>Bacteria</taxon>
        <taxon>Pseudomonadati</taxon>
        <taxon>Bacteroidota</taxon>
        <taxon>Flavobacteriia</taxon>
        <taxon>Flavobacteriales</taxon>
        <taxon>Weeksellaceae</taxon>
        <taxon>Chryseobacterium group</taxon>
        <taxon>Chryseobacterium</taxon>
    </lineage>
</organism>
<evidence type="ECO:0000313" key="8">
    <source>
        <dbReference type="Proteomes" id="UP000445309"/>
    </source>
</evidence>
<evidence type="ECO:0000256" key="4">
    <source>
        <dbReference type="ARBA" id="ARBA00023136"/>
    </source>
</evidence>
<reference evidence="7 8" key="1">
    <citation type="submission" date="2020-01" db="EMBL/GenBank/DDBJ databases">
        <authorList>
            <person name="Rodrigo-Torres L."/>
            <person name="Arahal R. D."/>
            <person name="Lucena T."/>
        </authorList>
    </citation>
    <scope>NUCLEOTIDE SEQUENCE [LARGE SCALE GENOMIC DNA]</scope>
    <source>
        <strain evidence="7 8">CECT 9393</strain>
    </source>
</reference>
<dbReference type="GO" id="GO:0016020">
    <property type="term" value="C:membrane"/>
    <property type="evidence" value="ECO:0007669"/>
    <property type="project" value="UniProtKB-SubCell"/>
</dbReference>
<keyword evidence="3 5" id="KW-1133">Transmembrane helix</keyword>
<name>A0A6N4XPT4_9FLAO</name>
<feature type="transmembrane region" description="Helical" evidence="5">
    <location>
        <begin position="146"/>
        <end position="165"/>
    </location>
</feature>
<dbReference type="GO" id="GO:0030416">
    <property type="term" value="P:methylamine metabolic process"/>
    <property type="evidence" value="ECO:0007669"/>
    <property type="project" value="InterPro"/>
</dbReference>
<dbReference type="Pfam" id="PF07291">
    <property type="entry name" value="MauE"/>
    <property type="match status" value="1"/>
</dbReference>
<evidence type="ECO:0000313" key="7">
    <source>
        <dbReference type="EMBL" id="CAA7385812.1"/>
    </source>
</evidence>
<accession>A0A6N4XPT4</accession>
<dbReference type="EMBL" id="CACVBY010000001">
    <property type="protein sequence ID" value="CAA7385812.1"/>
    <property type="molecule type" value="Genomic_DNA"/>
</dbReference>
<proteinExistence type="predicted"/>
<gene>
    <name evidence="7" type="ORF">CHRY9393_00098</name>
</gene>
<feature type="transmembrane region" description="Helical" evidence="5">
    <location>
        <begin position="117"/>
        <end position="134"/>
    </location>
</feature>
<comment type="subcellular location">
    <subcellularLocation>
        <location evidence="1">Membrane</location>
        <topology evidence="1">Multi-pass membrane protein</topology>
    </subcellularLocation>
</comment>
<feature type="transmembrane region" description="Helical" evidence="5">
    <location>
        <begin position="45"/>
        <end position="68"/>
    </location>
</feature>
<evidence type="ECO:0000256" key="3">
    <source>
        <dbReference type="ARBA" id="ARBA00022989"/>
    </source>
</evidence>
<evidence type="ECO:0000256" key="1">
    <source>
        <dbReference type="ARBA" id="ARBA00004141"/>
    </source>
</evidence>
<keyword evidence="4 5" id="KW-0472">Membrane</keyword>
<feature type="transmembrane region" description="Helical" evidence="5">
    <location>
        <begin position="75"/>
        <end position="97"/>
    </location>
</feature>
<dbReference type="Proteomes" id="UP000445309">
    <property type="component" value="Unassembled WGS sequence"/>
</dbReference>
<keyword evidence="2 5" id="KW-0812">Transmembrane</keyword>
<keyword evidence="8" id="KW-1185">Reference proteome</keyword>
<evidence type="ECO:0000256" key="2">
    <source>
        <dbReference type="ARBA" id="ARBA00022692"/>
    </source>
</evidence>
<evidence type="ECO:0000256" key="5">
    <source>
        <dbReference type="SAM" id="Phobius"/>
    </source>
</evidence>
<evidence type="ECO:0000259" key="6">
    <source>
        <dbReference type="Pfam" id="PF07291"/>
    </source>
</evidence>
<sequence length="506" mass="58352">MKNFSNIFPTIVSYFFIVLFVYASVSKLFEFERFQIQLAQSPLLSAYAGFVSYGVIIIEWIASILLLVPICRRSGLYLSVFLMSAFTAYIFIILNYSDFVPCSCGGILEKLGWTEHLVFNVICVLLIIIALFLMEKKIPVRKSKTTITVSTSIVLSIILIIGMFLSSEYVIKKENNFTRRFIKHPVIEHQSVHLENGFYYFAGFDDHNIYLSNQKYPQQLLTMDSSMHRTAITSARIETDHPYKNIRQIVSDNHFYIYDGSVPILFKGKLGTESTIRISYKDAYFNDLKVIDSSRFAIRTQIRPSNHLVLGLLDIDSPEKLQLKTTVLKKQTDGLFDVDGSMAYESHTKKLLYTYTYRNQAIVMNSSMQVQKFLKTIDTVKTVQIKTTKLSDGTYKMKAPALKVNIRSVVYKNLLFVQSNLMGRHESRKAWKKSDVLDVYDIDSQSYVGSIYIFKKDDHTLNDIIVTEKYLYTIHNNEVTQYKMTKALSQYIKSGKPKTDQQSRQH</sequence>
<dbReference type="InterPro" id="IPR009908">
    <property type="entry name" value="Methylamine_util_MauE"/>
</dbReference>
<dbReference type="AlphaFoldDB" id="A0A6N4XPT4"/>